<gene>
    <name evidence="1" type="ORF">AFUS01_LOCUS12768</name>
</gene>
<dbReference type="EMBL" id="CAJVCH010101708">
    <property type="protein sequence ID" value="CAG7723700.1"/>
    <property type="molecule type" value="Genomic_DNA"/>
</dbReference>
<evidence type="ECO:0000313" key="1">
    <source>
        <dbReference type="EMBL" id="CAG7723700.1"/>
    </source>
</evidence>
<sequence length="248" mass="28611">MFYNNLVQEAFPEMMKSRLKSVVLHAKILNMGSPKALIALAIDPPKLSLVYVGRRRIYRKNHHHSCWSEYLSAIHTIVEFRPCRTCLSCIGLRIPSQIVWPLSTFTRLGCENLRVAICDFRKKDDEKVWANQYLVQRPVMREIVNLVKEIQRRLETMNIAVNENPSLELTEERGILLKIVIAGTFYPNYFVEISKELQSSNNSRISRFSGGSAWPLVSLNKYYFVSVQSIDMKIVSARRSLMAINKSV</sequence>
<protein>
    <submittedName>
        <fullName evidence="1">Uncharacterized protein</fullName>
    </submittedName>
</protein>
<evidence type="ECO:0000313" key="2">
    <source>
        <dbReference type="Proteomes" id="UP000708208"/>
    </source>
</evidence>
<keyword evidence="2" id="KW-1185">Reference proteome</keyword>
<dbReference type="Proteomes" id="UP000708208">
    <property type="component" value="Unassembled WGS sequence"/>
</dbReference>
<dbReference type="OrthoDB" id="66977at2759"/>
<proteinExistence type="predicted"/>
<accession>A0A8J2KB19</accession>
<name>A0A8J2KB19_9HEXA</name>
<reference evidence="1" key="1">
    <citation type="submission" date="2021-06" db="EMBL/GenBank/DDBJ databases">
        <authorList>
            <person name="Hodson N. C."/>
            <person name="Mongue J. A."/>
            <person name="Jaron S. K."/>
        </authorList>
    </citation>
    <scope>NUCLEOTIDE SEQUENCE</scope>
</reference>
<organism evidence="1 2">
    <name type="scientific">Allacma fusca</name>
    <dbReference type="NCBI Taxonomy" id="39272"/>
    <lineage>
        <taxon>Eukaryota</taxon>
        <taxon>Metazoa</taxon>
        <taxon>Ecdysozoa</taxon>
        <taxon>Arthropoda</taxon>
        <taxon>Hexapoda</taxon>
        <taxon>Collembola</taxon>
        <taxon>Symphypleona</taxon>
        <taxon>Sminthuridae</taxon>
        <taxon>Allacma</taxon>
    </lineage>
</organism>
<comment type="caution">
    <text evidence="1">The sequence shown here is derived from an EMBL/GenBank/DDBJ whole genome shotgun (WGS) entry which is preliminary data.</text>
</comment>
<dbReference type="AlphaFoldDB" id="A0A8J2KB19"/>